<comment type="caution">
    <text evidence="1">The sequence shown here is derived from an EMBL/GenBank/DDBJ whole genome shotgun (WGS) entry which is preliminary data.</text>
</comment>
<keyword evidence="2" id="KW-1185">Reference proteome</keyword>
<dbReference type="Proteomes" id="UP001143480">
    <property type="component" value="Unassembled WGS sequence"/>
</dbReference>
<reference evidence="1" key="1">
    <citation type="journal article" date="2014" name="Int. J. Syst. Evol. Microbiol.">
        <title>Complete genome sequence of Corynebacterium casei LMG S-19264T (=DSM 44701T), isolated from a smear-ripened cheese.</title>
        <authorList>
            <consortium name="US DOE Joint Genome Institute (JGI-PGF)"/>
            <person name="Walter F."/>
            <person name="Albersmeier A."/>
            <person name="Kalinowski J."/>
            <person name="Ruckert C."/>
        </authorList>
    </citation>
    <scope>NUCLEOTIDE SEQUENCE</scope>
    <source>
        <strain evidence="1">VKM Ac-1321</strain>
    </source>
</reference>
<accession>A0A9W6NPB5</accession>
<dbReference type="SUPFAM" id="SSF53335">
    <property type="entry name" value="S-adenosyl-L-methionine-dependent methyltransferases"/>
    <property type="match status" value="1"/>
</dbReference>
<dbReference type="AlphaFoldDB" id="A0A9W6NPB5"/>
<reference evidence="1" key="2">
    <citation type="submission" date="2023-01" db="EMBL/GenBank/DDBJ databases">
        <authorList>
            <person name="Sun Q."/>
            <person name="Evtushenko L."/>
        </authorList>
    </citation>
    <scope>NUCLEOTIDE SEQUENCE</scope>
    <source>
        <strain evidence="1">VKM Ac-1321</strain>
    </source>
</reference>
<evidence type="ECO:0000313" key="2">
    <source>
        <dbReference type="Proteomes" id="UP001143480"/>
    </source>
</evidence>
<sequence>MTGKDWAAWHAAYENPASDLSFRLRSVQAAIGAWLDSRTDPALRVVSICAGEGRDLLGVLAGRPDAGRVSARLVELDPRNAAAARAHAAAAGLPSVEVVEADAGLFAAYAGAVPADLVIVVGVLGNMSQADALATIAALPALCAAGATVLWTRGRQHHDRTPELRAAFAGAGFAEQSFLAPEHSIFSFGVHRFDGRPRPLPGDGRMFTFTT</sequence>
<proteinExistence type="predicted"/>
<organism evidence="1 2">
    <name type="scientific">Dactylosporangium matsuzakiense</name>
    <dbReference type="NCBI Taxonomy" id="53360"/>
    <lineage>
        <taxon>Bacteria</taxon>
        <taxon>Bacillati</taxon>
        <taxon>Actinomycetota</taxon>
        <taxon>Actinomycetes</taxon>
        <taxon>Micromonosporales</taxon>
        <taxon>Micromonosporaceae</taxon>
        <taxon>Dactylosporangium</taxon>
    </lineage>
</organism>
<dbReference type="InterPro" id="IPR029063">
    <property type="entry name" value="SAM-dependent_MTases_sf"/>
</dbReference>
<dbReference type="EMBL" id="BSFP01000041">
    <property type="protein sequence ID" value="GLL04106.1"/>
    <property type="molecule type" value="Genomic_DNA"/>
</dbReference>
<gene>
    <name evidence="1" type="ORF">GCM10017581_058530</name>
</gene>
<protein>
    <recommendedName>
        <fullName evidence="3">Methyltransferase</fullName>
    </recommendedName>
</protein>
<evidence type="ECO:0008006" key="3">
    <source>
        <dbReference type="Google" id="ProtNLM"/>
    </source>
</evidence>
<dbReference type="Gene3D" id="3.40.50.150">
    <property type="entry name" value="Vaccinia Virus protein VP39"/>
    <property type="match status" value="1"/>
</dbReference>
<name>A0A9W6NPB5_9ACTN</name>
<dbReference type="RefSeq" id="WP_261960948.1">
    <property type="nucleotide sequence ID" value="NZ_BAAAXA010000001.1"/>
</dbReference>
<evidence type="ECO:0000313" key="1">
    <source>
        <dbReference type="EMBL" id="GLL04106.1"/>
    </source>
</evidence>